<evidence type="ECO:0000313" key="1">
    <source>
        <dbReference type="EMBL" id="GIF88359.1"/>
    </source>
</evidence>
<evidence type="ECO:0000313" key="2">
    <source>
        <dbReference type="Proteomes" id="UP000619293"/>
    </source>
</evidence>
<sequence>MATVVPGRMSADIEGDFVVFLIGMRFNKPWKIHKWWGAFTAMPRMLRVLAQRPELGLLSVEYAITPRGPLTIQYWRSVEQLEAFARNAALPHHPAWRAFNKVVGGNGDVGIWHETYLVSAGRYEVLYGNMPPFGLARAGEHVPVARKGDTAAARRGASAT</sequence>
<keyword evidence="2" id="KW-1185">Reference proteome</keyword>
<gene>
    <name evidence="1" type="ORF">Cch02nite_18030</name>
</gene>
<dbReference type="EMBL" id="BONG01000008">
    <property type="protein sequence ID" value="GIF88359.1"/>
    <property type="molecule type" value="Genomic_DNA"/>
</dbReference>
<comment type="caution">
    <text evidence="1">The sequence shown here is derived from an EMBL/GenBank/DDBJ whole genome shotgun (WGS) entry which is preliminary data.</text>
</comment>
<name>A0A8J3K4L1_9ACTN</name>
<dbReference type="AlphaFoldDB" id="A0A8J3K4L1"/>
<organism evidence="1 2">
    <name type="scientific">Catellatospora chokoriensis</name>
    <dbReference type="NCBI Taxonomy" id="310353"/>
    <lineage>
        <taxon>Bacteria</taxon>
        <taxon>Bacillati</taxon>
        <taxon>Actinomycetota</taxon>
        <taxon>Actinomycetes</taxon>
        <taxon>Micromonosporales</taxon>
        <taxon>Micromonosporaceae</taxon>
        <taxon>Catellatospora</taxon>
    </lineage>
</organism>
<proteinExistence type="predicted"/>
<dbReference type="Pfam" id="PF13826">
    <property type="entry name" value="Monooxy_af470-like"/>
    <property type="match status" value="1"/>
</dbReference>
<protein>
    <submittedName>
        <fullName evidence="1">Transcriptional regulator</fullName>
    </submittedName>
</protein>
<dbReference type="Proteomes" id="UP000619293">
    <property type="component" value="Unassembled WGS sequence"/>
</dbReference>
<dbReference type="InterPro" id="IPR025444">
    <property type="entry name" value="Monooxy_af470"/>
</dbReference>
<dbReference type="RefSeq" id="WP_191843337.1">
    <property type="nucleotide sequence ID" value="NZ_BAAALB010000002.1"/>
</dbReference>
<reference evidence="1 2" key="1">
    <citation type="submission" date="2021-01" db="EMBL/GenBank/DDBJ databases">
        <title>Whole genome shotgun sequence of Catellatospora chokoriensis NBRC 107358.</title>
        <authorList>
            <person name="Komaki H."/>
            <person name="Tamura T."/>
        </authorList>
    </citation>
    <scope>NUCLEOTIDE SEQUENCE [LARGE SCALE GENOMIC DNA]</scope>
    <source>
        <strain evidence="1 2">NBRC 107358</strain>
    </source>
</reference>
<accession>A0A8J3K4L1</accession>